<dbReference type="RefSeq" id="WP_191205071.1">
    <property type="nucleotide sequence ID" value="NZ_JACXZA010000004.1"/>
</dbReference>
<proteinExistence type="predicted"/>
<organism evidence="2 3">
    <name type="scientific">Paenibacillus terricola</name>
    <dbReference type="NCBI Taxonomy" id="2763503"/>
    <lineage>
        <taxon>Bacteria</taxon>
        <taxon>Bacillati</taxon>
        <taxon>Bacillota</taxon>
        <taxon>Bacilli</taxon>
        <taxon>Bacillales</taxon>
        <taxon>Paenibacillaceae</taxon>
        <taxon>Paenibacillus</taxon>
    </lineage>
</organism>
<protein>
    <submittedName>
        <fullName evidence="2">Uncharacterized protein</fullName>
    </submittedName>
</protein>
<name>A0ABR8MZX3_9BACL</name>
<sequence length="835" mass="90923">MKKKWIKRSTTSIAVAALMLGAAPVWTEQAVVNAAVSEKTLSSQVVNLSAKSTISVRSAQFLMQDKGKVLAFTVNITNNENKTIDLGDYTLRVKTKDGKSFKVNVASANKDTTSITANTSQYITYYATVDNGTKLSDLQFEVVKWDFDAPNYERKLGTIKAASNESNQVAPFAAKTMNVNNASLRSAIKGAFITKDQTSAYLTINYLFENTGLQTIDLSKYSFYIQTPSYSVYKVSASELSQLTLQPNERKISTMTVKLPLTVAGKKLSLVVATTDDANKVDLPAGEFLLPALAAAPITAVGQSRNVFLSGQSVKTTLGKASLDDSGATEKGISIDYTLLNQGTDSIKLPDLEVYLKTKQNVNYPLTFTKDDTKLLPGIEKTLTLTGSIPTTVKVEDAEIVVRTVGTDKDLGYVIGSYKTTSTIQQGSLGSTFAMGDYRVSLNAIQRSPLEDVDMLVADISITNTTSVSKKIPVLSGYFLVNGVKIENAYNVVGLDDSITIAPGQSYNMIVYTQIPYTAVVSNIAFVATEPVTDKTSKVLYQFTSQNLSTIPVISKDKAYEINSTGKKASIQLTRNAIFKGTANNQFYAEFVIQNKESRLAAVSNLGGYLLDLNGQVVPITFATMKNKVLPNGKVLLSAYATLPNGFDEGHYDLYLGQAISKAAGTGETAAQNAIAKIVSYRLNGEKPAAIKTDFQHIKIAGFDISFNNIRASLRSSGGFAVDGMNLNLDYSLARETEYDYVAGDHKLVIEFVNNDNQKLTFKKSYSFTATEGSQNEILKEGKDLALLTSFDENSIQAKITDYKKYTINVYDEFQGNQLLIASSNFDWFPTKSSQ</sequence>
<evidence type="ECO:0000256" key="1">
    <source>
        <dbReference type="SAM" id="SignalP"/>
    </source>
</evidence>
<keyword evidence="3" id="KW-1185">Reference proteome</keyword>
<feature type="signal peptide" evidence="1">
    <location>
        <begin position="1"/>
        <end position="27"/>
    </location>
</feature>
<dbReference type="EMBL" id="JACXZA010000004">
    <property type="protein sequence ID" value="MBD3920806.1"/>
    <property type="molecule type" value="Genomic_DNA"/>
</dbReference>
<dbReference type="Proteomes" id="UP000609346">
    <property type="component" value="Unassembled WGS sequence"/>
</dbReference>
<accession>A0ABR8MZX3</accession>
<feature type="chain" id="PRO_5046383647" evidence="1">
    <location>
        <begin position="28"/>
        <end position="835"/>
    </location>
</feature>
<keyword evidence="1" id="KW-0732">Signal</keyword>
<evidence type="ECO:0000313" key="2">
    <source>
        <dbReference type="EMBL" id="MBD3920806.1"/>
    </source>
</evidence>
<evidence type="ECO:0000313" key="3">
    <source>
        <dbReference type="Proteomes" id="UP000609346"/>
    </source>
</evidence>
<reference evidence="2 3" key="1">
    <citation type="submission" date="2020-09" db="EMBL/GenBank/DDBJ databases">
        <title>Paenibacillus sp. strain PR3 16S rRNA gene Genome sequencing and assembly.</title>
        <authorList>
            <person name="Kim J."/>
        </authorList>
    </citation>
    <scope>NUCLEOTIDE SEQUENCE [LARGE SCALE GENOMIC DNA]</scope>
    <source>
        <strain evidence="2 3">PR3</strain>
    </source>
</reference>
<gene>
    <name evidence="2" type="ORF">H8B09_18715</name>
</gene>
<comment type="caution">
    <text evidence="2">The sequence shown here is derived from an EMBL/GenBank/DDBJ whole genome shotgun (WGS) entry which is preliminary data.</text>
</comment>